<dbReference type="AlphaFoldDB" id="A0A495EPP6"/>
<reference evidence="1 2" key="1">
    <citation type="submission" date="2018-10" db="EMBL/GenBank/DDBJ databases">
        <title>Genomic Encyclopedia of Type Strains, Phase IV (KMG-IV): sequencing the most valuable type-strain genomes for metagenomic binning, comparative biology and taxonomic classification.</title>
        <authorList>
            <person name="Goeker M."/>
        </authorList>
    </citation>
    <scope>NUCLEOTIDE SEQUENCE [LARGE SCALE GENOMIC DNA]</scope>
    <source>
        <strain evidence="1 2">DSM 25586</strain>
    </source>
</reference>
<dbReference type="Proteomes" id="UP000276055">
    <property type="component" value="Unassembled WGS sequence"/>
</dbReference>
<dbReference type="EMBL" id="RBIR01000005">
    <property type="protein sequence ID" value="RKR18968.1"/>
    <property type="molecule type" value="Genomic_DNA"/>
</dbReference>
<sequence length="161" mass="16189">MVLAGGMAACAYEDGGAAQPTSAVQSHRPAPSVPAKDQGVLEVEAANYAELHKRLGTAPGSVLLADAGPADGPGVGFTKAVTVMTAGPHTVTATCVGTPGVQMFLTQDGTGAKPVPLDVDCSRVLSKVVVLQKGYVSAQLIRPDPTGAWKGAVAGIEITVR</sequence>
<protein>
    <submittedName>
        <fullName evidence="1">Uncharacterized protein</fullName>
    </submittedName>
</protein>
<dbReference type="OrthoDB" id="4945798at2"/>
<organism evidence="1 2">
    <name type="scientific">Arthrobacter oryzae</name>
    <dbReference type="NCBI Taxonomy" id="409290"/>
    <lineage>
        <taxon>Bacteria</taxon>
        <taxon>Bacillati</taxon>
        <taxon>Actinomycetota</taxon>
        <taxon>Actinomycetes</taxon>
        <taxon>Micrococcales</taxon>
        <taxon>Micrococcaceae</taxon>
        <taxon>Arthrobacter</taxon>
    </lineage>
</organism>
<comment type="caution">
    <text evidence="1">The sequence shown here is derived from an EMBL/GenBank/DDBJ whole genome shotgun (WGS) entry which is preliminary data.</text>
</comment>
<accession>A0A495EPP6</accession>
<evidence type="ECO:0000313" key="2">
    <source>
        <dbReference type="Proteomes" id="UP000276055"/>
    </source>
</evidence>
<name>A0A495EPP6_9MICC</name>
<gene>
    <name evidence="1" type="ORF">C8D78_2713</name>
</gene>
<proteinExistence type="predicted"/>
<evidence type="ECO:0000313" key="1">
    <source>
        <dbReference type="EMBL" id="RKR18968.1"/>
    </source>
</evidence>